<comment type="caution">
    <text evidence="4">The sequence shown here is derived from an EMBL/GenBank/DDBJ whole genome shotgun (WGS) entry which is preliminary data.</text>
</comment>
<evidence type="ECO:0000313" key="4">
    <source>
        <dbReference type="EMBL" id="GLQ21289.1"/>
    </source>
</evidence>
<evidence type="ECO:0000259" key="3">
    <source>
        <dbReference type="PROSITE" id="PS50977"/>
    </source>
</evidence>
<reference evidence="4" key="2">
    <citation type="submission" date="2023-01" db="EMBL/GenBank/DDBJ databases">
        <title>Draft genome sequence of Algimonas porphyrae strain NBRC 108216.</title>
        <authorList>
            <person name="Sun Q."/>
            <person name="Mori K."/>
        </authorList>
    </citation>
    <scope>NUCLEOTIDE SEQUENCE</scope>
    <source>
        <strain evidence="4">NBRC 108216</strain>
    </source>
</reference>
<dbReference type="InterPro" id="IPR050624">
    <property type="entry name" value="HTH-type_Tx_Regulator"/>
</dbReference>
<reference evidence="4" key="1">
    <citation type="journal article" date="2014" name="Int. J. Syst. Evol. Microbiol.">
        <title>Complete genome of a new Firmicutes species belonging to the dominant human colonic microbiota ('Ruminococcus bicirculans') reveals two chromosomes and a selective capacity to utilize plant glucans.</title>
        <authorList>
            <consortium name="NISC Comparative Sequencing Program"/>
            <person name="Wegmann U."/>
            <person name="Louis P."/>
            <person name="Goesmann A."/>
            <person name="Henrissat B."/>
            <person name="Duncan S.H."/>
            <person name="Flint H.J."/>
        </authorList>
    </citation>
    <scope>NUCLEOTIDE SEQUENCE</scope>
    <source>
        <strain evidence="4">NBRC 108216</strain>
    </source>
</reference>
<accession>A0ABQ5V164</accession>
<evidence type="ECO:0000256" key="2">
    <source>
        <dbReference type="PROSITE-ProRule" id="PRU00335"/>
    </source>
</evidence>
<dbReference type="PROSITE" id="PS50977">
    <property type="entry name" value="HTH_TETR_2"/>
    <property type="match status" value="1"/>
</dbReference>
<dbReference type="Proteomes" id="UP001161390">
    <property type="component" value="Unassembled WGS sequence"/>
</dbReference>
<dbReference type="InterPro" id="IPR009057">
    <property type="entry name" value="Homeodomain-like_sf"/>
</dbReference>
<name>A0ABQ5V164_9PROT</name>
<dbReference type="SUPFAM" id="SSF46689">
    <property type="entry name" value="Homeodomain-like"/>
    <property type="match status" value="1"/>
</dbReference>
<evidence type="ECO:0000313" key="5">
    <source>
        <dbReference type="Proteomes" id="UP001161390"/>
    </source>
</evidence>
<dbReference type="Pfam" id="PF00440">
    <property type="entry name" value="TetR_N"/>
    <property type="match status" value="1"/>
</dbReference>
<keyword evidence="1 2" id="KW-0238">DNA-binding</keyword>
<dbReference type="EMBL" id="BSNJ01000004">
    <property type="protein sequence ID" value="GLQ21289.1"/>
    <property type="molecule type" value="Genomic_DNA"/>
</dbReference>
<dbReference type="PANTHER" id="PTHR43479">
    <property type="entry name" value="ACREF/ENVCD OPERON REPRESSOR-RELATED"/>
    <property type="match status" value="1"/>
</dbReference>
<dbReference type="Gene3D" id="1.10.357.10">
    <property type="entry name" value="Tetracycline Repressor, domain 2"/>
    <property type="match status" value="1"/>
</dbReference>
<dbReference type="PANTHER" id="PTHR43479:SF11">
    <property type="entry name" value="ACREF_ENVCD OPERON REPRESSOR-RELATED"/>
    <property type="match status" value="1"/>
</dbReference>
<proteinExistence type="predicted"/>
<gene>
    <name evidence="4" type="ORF">GCM10007854_22440</name>
</gene>
<evidence type="ECO:0000256" key="1">
    <source>
        <dbReference type="ARBA" id="ARBA00023125"/>
    </source>
</evidence>
<organism evidence="4 5">
    <name type="scientific">Algimonas porphyrae</name>
    <dbReference type="NCBI Taxonomy" id="1128113"/>
    <lineage>
        <taxon>Bacteria</taxon>
        <taxon>Pseudomonadati</taxon>
        <taxon>Pseudomonadota</taxon>
        <taxon>Alphaproteobacteria</taxon>
        <taxon>Maricaulales</taxon>
        <taxon>Robiginitomaculaceae</taxon>
        <taxon>Algimonas</taxon>
    </lineage>
</organism>
<feature type="domain" description="HTH tetR-type" evidence="3">
    <location>
        <begin position="17"/>
        <end position="77"/>
    </location>
</feature>
<feature type="DNA-binding region" description="H-T-H motif" evidence="2">
    <location>
        <begin position="40"/>
        <end position="59"/>
    </location>
</feature>
<sequence>MSAPQTQDKPVKITKGERTRRRVKEGVRNLLAVRDFDTISIEDVVEETEITVGSIYFHFKSKDGLMTAIAEEDIEQFFAYFDNIGDEDLFSSAFLLAWRSVQQYINRRGHTQLLQWYFNINPDSVSASWLPRQSKLVKGFAKLIAANNGREAPDEDDIILAELLFNGMDGLLISQSRLMTSDKLIRGEKPLDLAIRLARSWYRAAGGPDAGKLTPEQRRSVKRIVNSTEMLQRPVRLPPV</sequence>
<protein>
    <recommendedName>
        <fullName evidence="3">HTH tetR-type domain-containing protein</fullName>
    </recommendedName>
</protein>
<dbReference type="InterPro" id="IPR001647">
    <property type="entry name" value="HTH_TetR"/>
</dbReference>
<keyword evidence="5" id="KW-1185">Reference proteome</keyword>